<keyword evidence="2" id="KW-1185">Reference proteome</keyword>
<dbReference type="RefSeq" id="WP_175394021.1">
    <property type="nucleotide sequence ID" value="NZ_JABMCB010000121.1"/>
</dbReference>
<comment type="caution">
    <text evidence="1">The sequence shown here is derived from an EMBL/GenBank/DDBJ whole genome shotgun (WGS) entry which is preliminary data.</text>
</comment>
<proteinExistence type="predicted"/>
<evidence type="ECO:0000313" key="1">
    <source>
        <dbReference type="EMBL" id="NUU74037.1"/>
    </source>
</evidence>
<accession>A0A7Y6BS61</accession>
<dbReference type="Proteomes" id="UP000526125">
    <property type="component" value="Unassembled WGS sequence"/>
</dbReference>
<organism evidence="1 2">
    <name type="scientific">Paenibacillus xylanilyticus</name>
    <dbReference type="NCBI Taxonomy" id="248903"/>
    <lineage>
        <taxon>Bacteria</taxon>
        <taxon>Bacillati</taxon>
        <taxon>Bacillota</taxon>
        <taxon>Bacilli</taxon>
        <taxon>Bacillales</taxon>
        <taxon>Paenibacillaceae</taxon>
        <taxon>Paenibacillus</taxon>
    </lineage>
</organism>
<dbReference type="AlphaFoldDB" id="A0A7Y6BS61"/>
<protein>
    <submittedName>
        <fullName evidence="1">Uncharacterized protein</fullName>
    </submittedName>
</protein>
<dbReference type="EMBL" id="JABMCB010000121">
    <property type="protein sequence ID" value="NUU74037.1"/>
    <property type="molecule type" value="Genomic_DNA"/>
</dbReference>
<gene>
    <name evidence="1" type="ORF">HP552_01910</name>
</gene>
<name>A0A7Y6BS61_9BACL</name>
<reference evidence="1 2" key="1">
    <citation type="submission" date="2020-05" db="EMBL/GenBank/DDBJ databases">
        <title>Genome Sequencing of Type Strains.</title>
        <authorList>
            <person name="Lemaire J.F."/>
            <person name="Inderbitzin P."/>
            <person name="Gregorio O.A."/>
            <person name="Collins S.B."/>
            <person name="Wespe N."/>
            <person name="Knight-Connoni V."/>
        </authorList>
    </citation>
    <scope>NUCLEOTIDE SEQUENCE [LARGE SCALE GENOMIC DNA]</scope>
    <source>
        <strain evidence="1 2">LMG 21957</strain>
    </source>
</reference>
<evidence type="ECO:0000313" key="2">
    <source>
        <dbReference type="Proteomes" id="UP000526125"/>
    </source>
</evidence>
<sequence>MPTIDNYLLDNYKIDGPANANTRTVILPQRTTDTQQAYTTNMTYTSNGFYIPAINNFLDIYAREPELVINQVGSYLVNAYWAASEQMYFGTSDWQDLLFMLTDNKSQNFYFSTRRNYGTGQSGLTPAIGNYITSLFVDRANRKLYFSSLINSKLISEVDIPPTFNLDGQILFRVGVQKNYTAGGQHTLTVERRSLNVITS</sequence>